<accession>A0ABT3BQB1</accession>
<dbReference type="InterPro" id="IPR033247">
    <property type="entry name" value="Transketolase_fam"/>
</dbReference>
<comment type="similarity">
    <text evidence="3">Belongs to the transketolase family.</text>
</comment>
<dbReference type="PANTHER" id="PTHR43522">
    <property type="entry name" value="TRANSKETOLASE"/>
    <property type="match status" value="1"/>
</dbReference>
<comment type="catalytic activity">
    <reaction evidence="10">
        <text>D-sedoheptulose 7-phosphate + D-glyceraldehyde 3-phosphate = aldehydo-D-ribose 5-phosphate + D-xylulose 5-phosphate</text>
        <dbReference type="Rhea" id="RHEA:10508"/>
        <dbReference type="ChEBI" id="CHEBI:57483"/>
        <dbReference type="ChEBI" id="CHEBI:57737"/>
        <dbReference type="ChEBI" id="CHEBI:58273"/>
        <dbReference type="ChEBI" id="CHEBI:59776"/>
        <dbReference type="EC" id="2.2.1.1"/>
    </reaction>
</comment>
<dbReference type="InterPro" id="IPR005478">
    <property type="entry name" value="Transketolase_bac-like"/>
</dbReference>
<evidence type="ECO:0000259" key="12">
    <source>
        <dbReference type="SMART" id="SM00861"/>
    </source>
</evidence>
<dbReference type="Pfam" id="PF00456">
    <property type="entry name" value="Transketolase_N"/>
    <property type="match status" value="1"/>
</dbReference>
<comment type="cofactor">
    <cofactor evidence="2">
        <name>thiamine diphosphate</name>
        <dbReference type="ChEBI" id="CHEBI:58937"/>
    </cofactor>
</comment>
<comment type="caution">
    <text evidence="13">The sequence shown here is derived from an EMBL/GenBank/DDBJ whole genome shotgun (WGS) entry which is preliminary data.</text>
</comment>
<dbReference type="NCBIfam" id="NF004558">
    <property type="entry name" value="PRK05899.2-4"/>
    <property type="match status" value="1"/>
</dbReference>
<dbReference type="Proteomes" id="UP001207252">
    <property type="component" value="Unassembled WGS sequence"/>
</dbReference>
<evidence type="ECO:0000256" key="10">
    <source>
        <dbReference type="ARBA" id="ARBA00049473"/>
    </source>
</evidence>
<evidence type="ECO:0000256" key="5">
    <source>
        <dbReference type="ARBA" id="ARBA00013152"/>
    </source>
</evidence>
<dbReference type="NCBIfam" id="TIGR00232">
    <property type="entry name" value="tktlase_bact"/>
    <property type="match status" value="1"/>
</dbReference>
<evidence type="ECO:0000256" key="8">
    <source>
        <dbReference type="ARBA" id="ARBA00022842"/>
    </source>
</evidence>
<dbReference type="InterPro" id="IPR020826">
    <property type="entry name" value="Transketolase_BS"/>
</dbReference>
<dbReference type="InterPro" id="IPR005475">
    <property type="entry name" value="Transketolase-like_Pyr-bd"/>
</dbReference>
<dbReference type="Gene3D" id="3.40.50.920">
    <property type="match status" value="1"/>
</dbReference>
<keyword evidence="6 13" id="KW-0808">Transferase</keyword>
<evidence type="ECO:0000256" key="3">
    <source>
        <dbReference type="ARBA" id="ARBA00007131"/>
    </source>
</evidence>
<comment type="subunit">
    <text evidence="4">Homodimer.</text>
</comment>
<dbReference type="SMART" id="SM00861">
    <property type="entry name" value="Transket_pyr"/>
    <property type="match status" value="1"/>
</dbReference>
<comment type="cofactor">
    <cofactor evidence="1">
        <name>Mg(2+)</name>
        <dbReference type="ChEBI" id="CHEBI:18420"/>
    </cofactor>
</comment>
<proteinExistence type="inferred from homology"/>
<evidence type="ECO:0000256" key="9">
    <source>
        <dbReference type="ARBA" id="ARBA00023052"/>
    </source>
</evidence>
<evidence type="ECO:0000256" key="2">
    <source>
        <dbReference type="ARBA" id="ARBA00001964"/>
    </source>
</evidence>
<reference evidence="13 14" key="1">
    <citation type="journal article" date="2020" name="Int. J. Syst. Evol. Microbiol.">
        <title>Ureaplasma miroungigenitalium sp. nov. isolated from northern elephant seals (Mirounga angustirostris) and Ureaplasma zalophigenitalium sp. nov. isolated from California sea lions (Zalophus californianus).</title>
        <authorList>
            <person name="Volokhov D.V."/>
            <person name="Gulland F.M."/>
            <person name="Gao Y."/>
            <person name="Chizhikov V.E."/>
        </authorList>
    </citation>
    <scope>NUCLEOTIDE SEQUENCE [LARGE SCALE GENOMIC DNA]</scope>
    <source>
        <strain evidence="13 14">CSL7644-GEN</strain>
    </source>
</reference>
<evidence type="ECO:0000256" key="7">
    <source>
        <dbReference type="ARBA" id="ARBA00022723"/>
    </source>
</evidence>
<dbReference type="InterPro" id="IPR005474">
    <property type="entry name" value="Transketolase_N"/>
</dbReference>
<dbReference type="PROSITE" id="PS00802">
    <property type="entry name" value="TRANSKETOLASE_2"/>
    <property type="match status" value="1"/>
</dbReference>
<keyword evidence="8" id="KW-0460">Magnesium</keyword>
<dbReference type="Gene3D" id="3.40.50.970">
    <property type="match status" value="2"/>
</dbReference>
<dbReference type="Pfam" id="PF22613">
    <property type="entry name" value="Transketolase_C_1"/>
    <property type="match status" value="1"/>
</dbReference>
<organism evidence="13 14">
    <name type="scientific">Ureaplasma zalophigenitalium</name>
    <dbReference type="NCBI Taxonomy" id="907723"/>
    <lineage>
        <taxon>Bacteria</taxon>
        <taxon>Bacillati</taxon>
        <taxon>Mycoplasmatota</taxon>
        <taxon>Mycoplasmoidales</taxon>
        <taxon>Mycoplasmoidaceae</taxon>
        <taxon>Ureaplasma</taxon>
    </lineage>
</organism>
<dbReference type="InterPro" id="IPR029061">
    <property type="entry name" value="THDP-binding"/>
</dbReference>
<evidence type="ECO:0000313" key="14">
    <source>
        <dbReference type="Proteomes" id="UP001207252"/>
    </source>
</evidence>
<dbReference type="Pfam" id="PF02779">
    <property type="entry name" value="Transket_pyr"/>
    <property type="match status" value="1"/>
</dbReference>
<evidence type="ECO:0000256" key="11">
    <source>
        <dbReference type="NCBIfam" id="TIGR00232"/>
    </source>
</evidence>
<dbReference type="RefSeq" id="WP_263818106.1">
    <property type="nucleotide sequence ID" value="NZ_JAOXHJ010000007.1"/>
</dbReference>
<feature type="domain" description="Transketolase-like pyrimidine-binding" evidence="12">
    <location>
        <begin position="345"/>
        <end position="516"/>
    </location>
</feature>
<dbReference type="SUPFAM" id="SSF52518">
    <property type="entry name" value="Thiamin diphosphate-binding fold (THDP-binding)"/>
    <property type="match status" value="2"/>
</dbReference>
<dbReference type="PANTHER" id="PTHR43522:SF2">
    <property type="entry name" value="TRANSKETOLASE 1-RELATED"/>
    <property type="match status" value="1"/>
</dbReference>
<dbReference type="SUPFAM" id="SSF52922">
    <property type="entry name" value="TK C-terminal domain-like"/>
    <property type="match status" value="1"/>
</dbReference>
<dbReference type="EC" id="2.2.1.1" evidence="5 11"/>
<keyword evidence="7" id="KW-0479">Metal-binding</keyword>
<dbReference type="InterPro" id="IPR055152">
    <property type="entry name" value="Transketolase-like_C_2"/>
</dbReference>
<gene>
    <name evidence="13" type="ORF">OF365_02840</name>
</gene>
<dbReference type="CDD" id="cd07033">
    <property type="entry name" value="TPP_PYR_DXS_TK_like"/>
    <property type="match status" value="1"/>
</dbReference>
<evidence type="ECO:0000256" key="6">
    <source>
        <dbReference type="ARBA" id="ARBA00022679"/>
    </source>
</evidence>
<dbReference type="EMBL" id="JAOXHJ010000007">
    <property type="protein sequence ID" value="MCV3754302.1"/>
    <property type="molecule type" value="Genomic_DNA"/>
</dbReference>
<name>A0ABT3BQB1_9BACT</name>
<evidence type="ECO:0000256" key="1">
    <source>
        <dbReference type="ARBA" id="ARBA00001946"/>
    </source>
</evidence>
<dbReference type="InterPro" id="IPR009014">
    <property type="entry name" value="Transketo_C/PFOR_II"/>
</dbReference>
<protein>
    <recommendedName>
        <fullName evidence="5 11">Transketolase</fullName>
        <ecNumber evidence="5 11">2.2.1.1</ecNumber>
    </recommendedName>
</protein>
<evidence type="ECO:0000256" key="4">
    <source>
        <dbReference type="ARBA" id="ARBA00011738"/>
    </source>
</evidence>
<sequence>MNRYVNAMRSLALQCVKHANQGHIGMSISAAPIIYTLYKTFINISSVEPKWINRDRLVLSAGHGSMSLYPALHFASLIPMEAMKRFRQDSALTPGHPEVLENNFIDASTGPLGQGVGNAVGMALAESYLNKMFSNLKELFNHYTYVVVGDGDLQEGVCYEAMSLAGRLKLNKLIMLHDSNDYQLDTPVSAVFNENLELRMQSMGWNYLTCDNNPENISLMIQQARAKNNDKPTFIEVKTVIGEGLSSQASADAHAASVNDEEFAKFNKYFHLKWDNFNFEEEIYEHFNFNIVVRGNSAYMEWQKLLQCYETKFPEDVKRLKCYLKHEFEDLEQMLDISQISDHNQATRNYFKAFLKQLEERNFNSCLILSADTGKSTNVRYLHSNLNDNQTLSPYVQMGIREFAMGTIMNGVLYHGGLRAMTGTFLAFSDYMKPAIRLGSLAELPGLYVFSHDSYAVGADGPTHQPVDQLTMLRAIPNTSVWRPADLYETKYALVQAFKQKTTNNVLVTSRQNLKAINTVQPANMQYGAYVIENEFSFKNGNDFTIVASGSEVSLAAMAAQELFEKHQTKVKVVSCLNLNTFMQQETSVIHNLLDNKHGLLAIEASNDANYYRLGYGFKHFQFIQSSGYGRSMDGVELMREKGFSVEHVVAELLKWKV</sequence>
<dbReference type="GO" id="GO:0004802">
    <property type="term" value="F:transketolase activity"/>
    <property type="evidence" value="ECO:0007669"/>
    <property type="project" value="UniProtKB-EC"/>
</dbReference>
<keyword evidence="9" id="KW-0786">Thiamine pyrophosphate</keyword>
<keyword evidence="14" id="KW-1185">Reference proteome</keyword>
<evidence type="ECO:0000313" key="13">
    <source>
        <dbReference type="EMBL" id="MCV3754302.1"/>
    </source>
</evidence>
<dbReference type="CDD" id="cd02012">
    <property type="entry name" value="TPP_TK"/>
    <property type="match status" value="1"/>
</dbReference>